<organism evidence="1 2">
    <name type="scientific">Roridomyces roridus</name>
    <dbReference type="NCBI Taxonomy" id="1738132"/>
    <lineage>
        <taxon>Eukaryota</taxon>
        <taxon>Fungi</taxon>
        <taxon>Dikarya</taxon>
        <taxon>Basidiomycota</taxon>
        <taxon>Agaricomycotina</taxon>
        <taxon>Agaricomycetes</taxon>
        <taxon>Agaricomycetidae</taxon>
        <taxon>Agaricales</taxon>
        <taxon>Marasmiineae</taxon>
        <taxon>Mycenaceae</taxon>
        <taxon>Roridomyces</taxon>
    </lineage>
</organism>
<dbReference type="Proteomes" id="UP001221142">
    <property type="component" value="Unassembled WGS sequence"/>
</dbReference>
<sequence>MDKSLGKILTATALPFHQYIARARHQTRAGLGALSELSAVWKDVPDTMELGVVDLFLSHLRGETVPSTEDPPVEGQLGPSDFAHQSLLGLTEMDRRLDDPKYIQQSDAILAAWPGIFKWAHYLVKRYLASREKERNGLPKFHTMVRFLNVYAQLQKLVVPMVETPGCVEIVAECWMVDDFSRSAAQKSDGILSLATTMTTHALAILLKESTAPDILNRLVETAGGDAESVLQLLLRRTKQATRKLGTHQDVYTLLWDFNLVNELCCPIPPQALRQAFFGAGGVTVMTHAFVAVSKVIDQQIEGATENALLASCIMFFVYYLEGDDYLSILHAIKAGFLHAFLECAPATSQMKQWIIDEAVAIVRDVLPPYLVYSSVFEAVLPFLEDVKSVPHFKRYLENPVVRATFEPLLTFAERRRPTRQLEHAGPFTAIRNVAIFRDLVKRDFPDTPVDEVALCIDFSRIPENYSVTTAGPQDERRRILQERCRERACPVMECLIRNGNTIESIWTSVGRLESSLSCRILSTDRLVDFG</sequence>
<evidence type="ECO:0000313" key="1">
    <source>
        <dbReference type="EMBL" id="KAJ7627033.1"/>
    </source>
</evidence>
<proteinExistence type="predicted"/>
<dbReference type="EMBL" id="JARKIF010000011">
    <property type="protein sequence ID" value="KAJ7627033.1"/>
    <property type="molecule type" value="Genomic_DNA"/>
</dbReference>
<name>A0AAD7BPK3_9AGAR</name>
<evidence type="ECO:0000313" key="2">
    <source>
        <dbReference type="Proteomes" id="UP001221142"/>
    </source>
</evidence>
<gene>
    <name evidence="1" type="ORF">FB45DRAFT_1059887</name>
</gene>
<comment type="caution">
    <text evidence="1">The sequence shown here is derived from an EMBL/GenBank/DDBJ whole genome shotgun (WGS) entry which is preliminary data.</text>
</comment>
<reference evidence="1" key="1">
    <citation type="submission" date="2023-03" db="EMBL/GenBank/DDBJ databases">
        <title>Massive genome expansion in bonnet fungi (Mycena s.s.) driven by repeated elements and novel gene families across ecological guilds.</title>
        <authorList>
            <consortium name="Lawrence Berkeley National Laboratory"/>
            <person name="Harder C.B."/>
            <person name="Miyauchi S."/>
            <person name="Viragh M."/>
            <person name="Kuo A."/>
            <person name="Thoen E."/>
            <person name="Andreopoulos B."/>
            <person name="Lu D."/>
            <person name="Skrede I."/>
            <person name="Drula E."/>
            <person name="Henrissat B."/>
            <person name="Morin E."/>
            <person name="Kohler A."/>
            <person name="Barry K."/>
            <person name="LaButti K."/>
            <person name="Morin E."/>
            <person name="Salamov A."/>
            <person name="Lipzen A."/>
            <person name="Mereny Z."/>
            <person name="Hegedus B."/>
            <person name="Baldrian P."/>
            <person name="Stursova M."/>
            <person name="Weitz H."/>
            <person name="Taylor A."/>
            <person name="Grigoriev I.V."/>
            <person name="Nagy L.G."/>
            <person name="Martin F."/>
            <person name="Kauserud H."/>
        </authorList>
    </citation>
    <scope>NUCLEOTIDE SEQUENCE</scope>
    <source>
        <strain evidence="1">9284</strain>
    </source>
</reference>
<protein>
    <submittedName>
        <fullName evidence="1">Uncharacterized protein</fullName>
    </submittedName>
</protein>
<dbReference type="AlphaFoldDB" id="A0AAD7BPK3"/>
<accession>A0AAD7BPK3</accession>
<keyword evidence="2" id="KW-1185">Reference proteome</keyword>